<organism evidence="2 3">
    <name type="scientific">Methylobacterium phyllostachyos</name>
    <dbReference type="NCBI Taxonomy" id="582672"/>
    <lineage>
        <taxon>Bacteria</taxon>
        <taxon>Pseudomonadati</taxon>
        <taxon>Pseudomonadota</taxon>
        <taxon>Alphaproteobacteria</taxon>
        <taxon>Hyphomicrobiales</taxon>
        <taxon>Methylobacteriaceae</taxon>
        <taxon>Methylobacterium</taxon>
    </lineage>
</organism>
<feature type="domain" description="Methyltransferase FkbM" evidence="1">
    <location>
        <begin position="79"/>
        <end position="208"/>
    </location>
</feature>
<evidence type="ECO:0000313" key="2">
    <source>
        <dbReference type="EMBL" id="SDO42067.1"/>
    </source>
</evidence>
<dbReference type="InterPro" id="IPR006342">
    <property type="entry name" value="FkbM_mtfrase"/>
</dbReference>
<dbReference type="Proteomes" id="UP000198704">
    <property type="component" value="Unassembled WGS sequence"/>
</dbReference>
<proteinExistence type="predicted"/>
<dbReference type="RefSeq" id="WP_091721723.1">
    <property type="nucleotide sequence ID" value="NZ_FNHS01000022.1"/>
</dbReference>
<dbReference type="Pfam" id="PF05050">
    <property type="entry name" value="Methyltransf_21"/>
    <property type="match status" value="1"/>
</dbReference>
<name>A0A1H0JE93_9HYPH</name>
<dbReference type="GO" id="GO:0005737">
    <property type="term" value="C:cytoplasm"/>
    <property type="evidence" value="ECO:0007669"/>
    <property type="project" value="GOC"/>
</dbReference>
<dbReference type="PANTHER" id="PTHR34009:SF2">
    <property type="entry name" value="PROTEIN STAR"/>
    <property type="match status" value="1"/>
</dbReference>
<dbReference type="EMBL" id="FNHS01000022">
    <property type="protein sequence ID" value="SDO42067.1"/>
    <property type="molecule type" value="Genomic_DNA"/>
</dbReference>
<dbReference type="PANTHER" id="PTHR34009">
    <property type="entry name" value="PROTEIN STAR"/>
    <property type="match status" value="1"/>
</dbReference>
<dbReference type="GO" id="GO:0016197">
    <property type="term" value="P:endosomal transport"/>
    <property type="evidence" value="ECO:0007669"/>
    <property type="project" value="TreeGrafter"/>
</dbReference>
<dbReference type="GO" id="GO:0005886">
    <property type="term" value="C:plasma membrane"/>
    <property type="evidence" value="ECO:0007669"/>
    <property type="project" value="TreeGrafter"/>
</dbReference>
<dbReference type="STRING" id="582672.SAMN05216360_12248"/>
<dbReference type="GO" id="GO:0006888">
    <property type="term" value="P:endoplasmic reticulum to Golgi vesicle-mediated transport"/>
    <property type="evidence" value="ECO:0007669"/>
    <property type="project" value="TreeGrafter"/>
</dbReference>
<dbReference type="GO" id="GO:0032259">
    <property type="term" value="P:methylation"/>
    <property type="evidence" value="ECO:0007669"/>
    <property type="project" value="UniProtKB-KW"/>
</dbReference>
<keyword evidence="2" id="KW-0808">Transferase</keyword>
<dbReference type="AlphaFoldDB" id="A0A1H0JE93"/>
<reference evidence="3" key="1">
    <citation type="submission" date="2016-10" db="EMBL/GenBank/DDBJ databases">
        <authorList>
            <person name="Varghese N."/>
            <person name="Submissions S."/>
        </authorList>
    </citation>
    <scope>NUCLEOTIDE SEQUENCE [LARGE SCALE GENOMIC DNA]</scope>
    <source>
        <strain evidence="3">BL47</strain>
    </source>
</reference>
<dbReference type="InterPro" id="IPR053202">
    <property type="entry name" value="EGF_Rcpt_Signaling_Reg"/>
</dbReference>
<gene>
    <name evidence="2" type="ORF">SAMN05216360_12248</name>
</gene>
<protein>
    <submittedName>
        <fullName evidence="2">Methyltransferase FkbM domain-containing protein</fullName>
    </submittedName>
</protein>
<accession>A0A1H0JE93</accession>
<evidence type="ECO:0000313" key="3">
    <source>
        <dbReference type="Proteomes" id="UP000198704"/>
    </source>
</evidence>
<dbReference type="OrthoDB" id="938855at2"/>
<evidence type="ECO:0000259" key="1">
    <source>
        <dbReference type="Pfam" id="PF05050"/>
    </source>
</evidence>
<dbReference type="GO" id="GO:0008168">
    <property type="term" value="F:methyltransferase activity"/>
    <property type="evidence" value="ECO:0007669"/>
    <property type="project" value="UniProtKB-KW"/>
</dbReference>
<keyword evidence="3" id="KW-1185">Reference proteome</keyword>
<keyword evidence="2" id="KW-0489">Methyltransferase</keyword>
<sequence length="259" mass="28794">MENELEIVFKSVLGIRDTLEDSISEIKSLIGPGQEAYAEPIDFLAFAARRASLSKAPRLQDLWVLFELGEKRNGYFVEFGAADGEGSTTLLLEKSYGWQGAIAEPARSRLDKLRASRSCYISNKFIYTDDGLKILFNDAGTIEDSSGGRATQGTRRGGKRYEVESVTLRSFLQAAEAPRTIDYMCINVEDDTVDLLERFDFSERDVTLFSIAAADAQQSEALGAVLNRNGYERRFKAFSTSEDWYIKRDAAQASRSAAA</sequence>